<keyword evidence="2" id="KW-0812">Transmembrane</keyword>
<reference evidence="4 5" key="1">
    <citation type="submission" date="2016-09" db="EMBL/GenBank/DDBJ databases">
        <title>Aspergillus awamori IFM 58123T.</title>
        <authorList>
            <person name="Kusuya Y."/>
            <person name="Shimizu M."/>
            <person name="Takahashi H."/>
            <person name="Yaguchi T."/>
        </authorList>
    </citation>
    <scope>NUCLEOTIDE SEQUENCE [LARGE SCALE GENOMIC DNA]</scope>
    <source>
        <strain evidence="4 5">IFM 58123</strain>
    </source>
</reference>
<feature type="chain" id="PRO_5019123997" evidence="3">
    <location>
        <begin position="24"/>
        <end position="464"/>
    </location>
</feature>
<dbReference type="PANTHER" id="PTHR40623">
    <property type="entry name" value="INTEGRAL MEMBRANE PROTEIN"/>
    <property type="match status" value="1"/>
</dbReference>
<organism evidence="4 5">
    <name type="scientific">Aspergillus awamori</name>
    <name type="common">Black koji mold</name>
    <dbReference type="NCBI Taxonomy" id="105351"/>
    <lineage>
        <taxon>Eukaryota</taxon>
        <taxon>Fungi</taxon>
        <taxon>Dikarya</taxon>
        <taxon>Ascomycota</taxon>
        <taxon>Pezizomycotina</taxon>
        <taxon>Eurotiomycetes</taxon>
        <taxon>Eurotiomycetidae</taxon>
        <taxon>Eurotiales</taxon>
        <taxon>Aspergillaceae</taxon>
        <taxon>Aspergillus</taxon>
    </lineage>
</organism>
<feature type="transmembrane region" description="Helical" evidence="2">
    <location>
        <begin position="259"/>
        <end position="280"/>
    </location>
</feature>
<keyword evidence="5" id="KW-1185">Reference proteome</keyword>
<dbReference type="AlphaFoldDB" id="A0A401KTG5"/>
<gene>
    <name evidence="4" type="ORF">AAWM_05372</name>
</gene>
<feature type="region of interest" description="Disordered" evidence="1">
    <location>
        <begin position="436"/>
        <end position="464"/>
    </location>
</feature>
<proteinExistence type="predicted"/>
<feature type="compositionally biased region" description="Basic and acidic residues" evidence="1">
    <location>
        <begin position="436"/>
        <end position="451"/>
    </location>
</feature>
<dbReference type="PANTHER" id="PTHR40623:SF2">
    <property type="entry name" value="INTEGRAL MEMBRANE PROTEIN"/>
    <property type="match status" value="1"/>
</dbReference>
<feature type="signal peptide" evidence="3">
    <location>
        <begin position="1"/>
        <end position="23"/>
    </location>
</feature>
<evidence type="ECO:0000256" key="3">
    <source>
        <dbReference type="SAM" id="SignalP"/>
    </source>
</evidence>
<keyword evidence="2" id="KW-0472">Membrane</keyword>
<evidence type="ECO:0000313" key="5">
    <source>
        <dbReference type="Proteomes" id="UP000286921"/>
    </source>
</evidence>
<dbReference type="EMBL" id="BDHI01000014">
    <property type="protein sequence ID" value="GCB22487.1"/>
    <property type="molecule type" value="Genomic_DNA"/>
</dbReference>
<feature type="compositionally biased region" description="Polar residues" evidence="1">
    <location>
        <begin position="333"/>
        <end position="349"/>
    </location>
</feature>
<evidence type="ECO:0000256" key="1">
    <source>
        <dbReference type="SAM" id="MobiDB-lite"/>
    </source>
</evidence>
<comment type="caution">
    <text evidence="4">The sequence shown here is derived from an EMBL/GenBank/DDBJ whole genome shotgun (WGS) entry which is preliminary data.</text>
</comment>
<sequence length="464" mass="50272">MPRLSALIVSVLSVFVLVGLVSATVLPRNIRREIIAPYCEDKIGRLITTLRRDVHGDYDADVEDLSDSAQDKLAAPLCNDNSQCNLGQICNQGFCVAGSVAADAPQTGADVLSAPNAAPDDASAGAVSWGEEGAGALEMCEVNGPAASIEASCGRTGGLRDMKYCLPVVALNELPLLGTKATTTASPIAWIIRPRHTSSTELSGTVTIHASEVTQEKRFVSNLHDCFPESTLAAFPQKDPTLTKRTMNFWIGWALWQKLSFALAGLLALVLVYSFIVLAYNRRKTMKYATAEARQKAEMQPMLAEPSDIPFGARALEKGIQVEGIWTPDCRSARQSTTHSGSRAGSTASAPRPMLMTLTGDDIQGLERTYQPAPSPSIYDQCSSPKVLDIEHGQSEQASLKVVWYAKLVGQEALRQLQKKINTRGASPYFIGKFQKENQQTHRREYPDKPGRNISTKGHKPGDA</sequence>
<evidence type="ECO:0000256" key="2">
    <source>
        <dbReference type="SAM" id="Phobius"/>
    </source>
</evidence>
<keyword evidence="3" id="KW-0732">Signal</keyword>
<name>A0A401KTG5_ASPAW</name>
<protein>
    <submittedName>
        <fullName evidence="4">Uncharacterized protein</fullName>
    </submittedName>
</protein>
<keyword evidence="2" id="KW-1133">Transmembrane helix</keyword>
<accession>A0A401KTG5</accession>
<evidence type="ECO:0000313" key="4">
    <source>
        <dbReference type="EMBL" id="GCB22487.1"/>
    </source>
</evidence>
<dbReference type="STRING" id="105351.A0A401KTG5"/>
<feature type="region of interest" description="Disordered" evidence="1">
    <location>
        <begin position="331"/>
        <end position="354"/>
    </location>
</feature>
<dbReference type="Proteomes" id="UP000286921">
    <property type="component" value="Unassembled WGS sequence"/>
</dbReference>